<evidence type="ECO:0000256" key="1">
    <source>
        <dbReference type="SAM" id="Phobius"/>
    </source>
</evidence>
<keyword evidence="1" id="KW-1133">Transmembrane helix</keyword>
<dbReference type="EMBL" id="MUKB01000059">
    <property type="protein sequence ID" value="OPX17941.1"/>
    <property type="molecule type" value="Genomic_DNA"/>
</dbReference>
<name>A0A1V4QG16_UNCW3</name>
<sequence length="238" mass="28019">MLILFIFIESELFTPQKILQFAEHLYQEKDFSGALNEYRRYIFLTDTNRDEITKRIIYCLVKLQRYDEAIKQARRFKEDARQRFELGWLYFLKGDYAVSRRYLEALEIPYKREAQQLIGFSYAMDYKFLRAQEYIKLPPYQPKKKSILIGSFLGLLPGGGHFYCGRFGDGIYSFLTVGLCGLLSYYYHNNNEDMKFGIAVGAGILFYAGSIYGAVNAVRNYNHYENEKYLKAVLELNR</sequence>
<organism evidence="2 3">
    <name type="scientific">candidate division WOR-3 bacterium 4484_100</name>
    <dbReference type="NCBI Taxonomy" id="1936077"/>
    <lineage>
        <taxon>Bacteria</taxon>
        <taxon>Bacteria division WOR-3</taxon>
    </lineage>
</organism>
<evidence type="ECO:0000313" key="2">
    <source>
        <dbReference type="EMBL" id="OPX17941.1"/>
    </source>
</evidence>
<keyword evidence="1" id="KW-0472">Membrane</keyword>
<evidence type="ECO:0008006" key="4">
    <source>
        <dbReference type="Google" id="ProtNLM"/>
    </source>
</evidence>
<evidence type="ECO:0000313" key="3">
    <source>
        <dbReference type="Proteomes" id="UP000191663"/>
    </source>
</evidence>
<proteinExistence type="predicted"/>
<protein>
    <recommendedName>
        <fullName evidence="4">TM2 domain-containing protein</fullName>
    </recommendedName>
</protein>
<comment type="caution">
    <text evidence="2">The sequence shown here is derived from an EMBL/GenBank/DDBJ whole genome shotgun (WGS) entry which is preliminary data.</text>
</comment>
<feature type="transmembrane region" description="Helical" evidence="1">
    <location>
        <begin position="196"/>
        <end position="215"/>
    </location>
</feature>
<dbReference type="AlphaFoldDB" id="A0A1V4QG16"/>
<keyword evidence="1" id="KW-0812">Transmembrane</keyword>
<feature type="transmembrane region" description="Helical" evidence="1">
    <location>
        <begin position="146"/>
        <end position="164"/>
    </location>
</feature>
<accession>A0A1V4QG16</accession>
<reference evidence="3" key="1">
    <citation type="submission" date="2017-01" db="EMBL/GenBank/DDBJ databases">
        <title>Novel pathways for hydrocarbon cycling and metabolic interdependencies in hydrothermal sediment communities.</title>
        <authorList>
            <person name="Dombrowski N."/>
            <person name="Seitz K."/>
            <person name="Teske A."/>
            <person name="Baker B."/>
        </authorList>
    </citation>
    <scope>NUCLEOTIDE SEQUENCE [LARGE SCALE GENOMIC DNA]</scope>
</reference>
<dbReference type="InterPro" id="IPR011990">
    <property type="entry name" value="TPR-like_helical_dom_sf"/>
</dbReference>
<feature type="transmembrane region" description="Helical" evidence="1">
    <location>
        <begin position="170"/>
        <end position="187"/>
    </location>
</feature>
<dbReference type="Gene3D" id="1.25.40.10">
    <property type="entry name" value="Tetratricopeptide repeat domain"/>
    <property type="match status" value="1"/>
</dbReference>
<dbReference type="Proteomes" id="UP000191663">
    <property type="component" value="Unassembled WGS sequence"/>
</dbReference>
<dbReference type="SUPFAM" id="SSF48452">
    <property type="entry name" value="TPR-like"/>
    <property type="match status" value="1"/>
</dbReference>
<gene>
    <name evidence="2" type="ORF">BXT86_03825</name>
</gene>